<reference evidence="2 3" key="2">
    <citation type="submission" date="2018-11" db="EMBL/GenBank/DDBJ databases">
        <authorList>
            <consortium name="Pathogen Informatics"/>
        </authorList>
    </citation>
    <scope>NUCLEOTIDE SEQUENCE [LARGE SCALE GENOMIC DNA]</scope>
</reference>
<dbReference type="PANTHER" id="PTHR13467:SF3">
    <property type="entry name" value="CUE DOMAIN-CONTAINING PROTEIN 1"/>
    <property type="match status" value="1"/>
</dbReference>
<keyword evidence="3" id="KW-1185">Reference proteome</keyword>
<dbReference type="WBParaSite" id="SBAD_0001308801-mRNA-1">
    <property type="protein sequence ID" value="SBAD_0001308801-mRNA-1"/>
    <property type="gene ID" value="SBAD_0001308801"/>
</dbReference>
<dbReference type="EMBL" id="UZAM01018469">
    <property type="protein sequence ID" value="VDP50813.1"/>
    <property type="molecule type" value="Genomic_DNA"/>
</dbReference>
<evidence type="ECO:0000313" key="2">
    <source>
        <dbReference type="EMBL" id="VDP50813.1"/>
    </source>
</evidence>
<evidence type="ECO:0000313" key="3">
    <source>
        <dbReference type="Proteomes" id="UP000270296"/>
    </source>
</evidence>
<proteinExistence type="predicted"/>
<dbReference type="Proteomes" id="UP000270296">
    <property type="component" value="Unassembled WGS sequence"/>
</dbReference>
<feature type="region of interest" description="Disordered" evidence="1">
    <location>
        <begin position="70"/>
        <end position="133"/>
    </location>
</feature>
<reference evidence="4" key="1">
    <citation type="submission" date="2016-06" db="UniProtKB">
        <authorList>
            <consortium name="WormBaseParasite"/>
        </authorList>
    </citation>
    <scope>IDENTIFICATION</scope>
</reference>
<evidence type="ECO:0000313" key="4">
    <source>
        <dbReference type="WBParaSite" id="SBAD_0001308801-mRNA-1"/>
    </source>
</evidence>
<dbReference type="InterPro" id="IPR040192">
    <property type="entry name" value="CUEDC1"/>
</dbReference>
<sequence length="133" mass="15274">MEKSQYIRLKEKKHWKGGAAKTSLRRIEPDLEQTLDDQRIAAMLQNEEFMQRLRADADFMSALERDMAKKKHKSEKRAAAKNAYLKPPTDPVSSVIDEGPPLDASPFPYTKQLESTSPTTDFRDKLKYMGKSK</sequence>
<protein>
    <submittedName>
        <fullName evidence="4">NUC153 domain-containing protein</fullName>
    </submittedName>
</protein>
<organism evidence="4">
    <name type="scientific">Soboliphyme baturini</name>
    <dbReference type="NCBI Taxonomy" id="241478"/>
    <lineage>
        <taxon>Eukaryota</taxon>
        <taxon>Metazoa</taxon>
        <taxon>Ecdysozoa</taxon>
        <taxon>Nematoda</taxon>
        <taxon>Enoplea</taxon>
        <taxon>Dorylaimia</taxon>
        <taxon>Dioctophymatida</taxon>
        <taxon>Dioctophymatoidea</taxon>
        <taxon>Soboliphymatidae</taxon>
        <taxon>Soboliphyme</taxon>
    </lineage>
</organism>
<name>A0A183J9Y0_9BILA</name>
<dbReference type="PANTHER" id="PTHR13467">
    <property type="entry name" value="CUE DOMAIN CONTAINING PROTEIN 1"/>
    <property type="match status" value="1"/>
</dbReference>
<dbReference type="OrthoDB" id="5794653at2759"/>
<dbReference type="AlphaFoldDB" id="A0A183J9Y0"/>
<evidence type="ECO:0000256" key="1">
    <source>
        <dbReference type="SAM" id="MobiDB-lite"/>
    </source>
</evidence>
<accession>A0A183J9Y0</accession>
<gene>
    <name evidence="2" type="ORF">SBAD_LOCUS12678</name>
</gene>